<evidence type="ECO:0000313" key="4">
    <source>
        <dbReference type="EMBL" id="RIV42161.1"/>
    </source>
</evidence>
<evidence type="ECO:0000313" key="7">
    <source>
        <dbReference type="Proteomes" id="UP000321621"/>
    </source>
</evidence>
<dbReference type="Proteomes" id="UP000321621">
    <property type="component" value="Unassembled WGS sequence"/>
</dbReference>
<dbReference type="PANTHER" id="PTHR43976">
    <property type="entry name" value="SHORT CHAIN DEHYDROGENASE"/>
    <property type="match status" value="1"/>
</dbReference>
<dbReference type="OrthoDB" id="822355at2"/>
<gene>
    <name evidence="4" type="ORF">D2V05_18900</name>
    <name evidence="5" type="ORF">FQ017_18740</name>
</gene>
<dbReference type="Proteomes" id="UP000266691">
    <property type="component" value="Unassembled WGS sequence"/>
</dbReference>
<reference evidence="4 6" key="1">
    <citation type="submission" date="2018-08" db="EMBL/GenBank/DDBJ databases">
        <title>Proposal of Muricauda 72 sp.nov. and Muricauda NH166 sp.nov., isolated from seawater.</title>
        <authorList>
            <person name="Cheng H."/>
            <person name="Wu Y.-H."/>
            <person name="Guo L.-L."/>
            <person name="Xu X.-W."/>
        </authorList>
    </citation>
    <scope>NUCLEOTIDE SEQUENCE [LARGE SCALE GENOMIC DNA]</scope>
    <source>
        <strain evidence="4 6">72</strain>
    </source>
</reference>
<dbReference type="PRINTS" id="PR00081">
    <property type="entry name" value="GDHRDH"/>
</dbReference>
<comment type="similarity">
    <text evidence="1 3">Belongs to the short-chain dehydrogenases/reductases (SDR) family.</text>
</comment>
<accession>A0A3A1NGR5</accession>
<organism evidence="4 6">
    <name type="scientific">Flagellimonas pelagia</name>
    <dbReference type="NCBI Taxonomy" id="2306998"/>
    <lineage>
        <taxon>Bacteria</taxon>
        <taxon>Pseudomonadati</taxon>
        <taxon>Bacteroidota</taxon>
        <taxon>Flavobacteriia</taxon>
        <taxon>Flavobacteriales</taxon>
        <taxon>Flavobacteriaceae</taxon>
        <taxon>Flagellimonas</taxon>
    </lineage>
</organism>
<name>A0A3A1NGR5_9FLAO</name>
<protein>
    <submittedName>
        <fullName evidence="4">SDR family NAD(P)-dependent oxidoreductase</fullName>
    </submittedName>
</protein>
<dbReference type="CDD" id="cd05374">
    <property type="entry name" value="17beta-HSD-like_SDR_c"/>
    <property type="match status" value="1"/>
</dbReference>
<dbReference type="EMBL" id="VNWK01000036">
    <property type="protein sequence ID" value="TXJ91049.1"/>
    <property type="molecule type" value="Genomic_DNA"/>
</dbReference>
<evidence type="ECO:0000256" key="3">
    <source>
        <dbReference type="RuleBase" id="RU000363"/>
    </source>
</evidence>
<keyword evidence="7" id="KW-1185">Reference proteome</keyword>
<dbReference type="Pfam" id="PF00106">
    <property type="entry name" value="adh_short"/>
    <property type="match status" value="1"/>
</dbReference>
<evidence type="ECO:0000256" key="2">
    <source>
        <dbReference type="ARBA" id="ARBA00023002"/>
    </source>
</evidence>
<dbReference type="InterPro" id="IPR036291">
    <property type="entry name" value="NAD(P)-bd_dom_sf"/>
</dbReference>
<keyword evidence="2" id="KW-0560">Oxidoreductase</keyword>
<dbReference type="AlphaFoldDB" id="A0A3A1NGR5"/>
<dbReference type="PRINTS" id="PR00080">
    <property type="entry name" value="SDRFAMILY"/>
</dbReference>
<dbReference type="SUPFAM" id="SSF51735">
    <property type="entry name" value="NAD(P)-binding Rossmann-fold domains"/>
    <property type="match status" value="1"/>
</dbReference>
<dbReference type="PANTHER" id="PTHR43976:SF16">
    <property type="entry name" value="SHORT-CHAIN DEHYDROGENASE_REDUCTASE FAMILY PROTEIN"/>
    <property type="match status" value="1"/>
</dbReference>
<reference evidence="5 7" key="2">
    <citation type="submission" date="2019-07" db="EMBL/GenBank/DDBJ databases">
        <title>Draft genome of two Muricauda strains isolated from deep sea.</title>
        <authorList>
            <person name="Sun C."/>
        </authorList>
    </citation>
    <scope>NUCLEOTIDE SEQUENCE [LARGE SCALE GENOMIC DNA]</scope>
    <source>
        <strain evidence="5 7">72</strain>
    </source>
</reference>
<comment type="caution">
    <text evidence="4">The sequence shown here is derived from an EMBL/GenBank/DDBJ whole genome shotgun (WGS) entry which is preliminary data.</text>
</comment>
<sequence>MDTKKVWLVTGASKGLGLTLVKTLLNHGYQVAATSRSLNALENAVGKQEAFLPLQVDLMNEESVGSAISKVLETFGHLDVVVNNAGYGQNGTLEEITDEESRQNFDVNVFGLLNVIRKSIPHLRAQQSGHFFNIASIGGMVATFPGFGVYCATKFAVVGLTEALYTEGGPFGVHATVVYPGYFRTEFLSDDSLKLAKNRMDIYSQARESERLHKEEIAGNQLGDPEKAAEVLIKVAESDDPALHLFLGSDAYGMAHQKLKTLESALEANKALSHSTDFKN</sequence>
<proteinExistence type="inferred from homology"/>
<evidence type="ECO:0000256" key="1">
    <source>
        <dbReference type="ARBA" id="ARBA00006484"/>
    </source>
</evidence>
<dbReference type="InterPro" id="IPR002347">
    <property type="entry name" value="SDR_fam"/>
</dbReference>
<dbReference type="GO" id="GO:0016491">
    <property type="term" value="F:oxidoreductase activity"/>
    <property type="evidence" value="ECO:0007669"/>
    <property type="project" value="UniProtKB-KW"/>
</dbReference>
<dbReference type="RefSeq" id="WP_119649164.1">
    <property type="nucleotide sequence ID" value="NZ_QXFI01000036.1"/>
</dbReference>
<dbReference type="Gene3D" id="3.40.50.720">
    <property type="entry name" value="NAD(P)-binding Rossmann-like Domain"/>
    <property type="match status" value="1"/>
</dbReference>
<evidence type="ECO:0000313" key="5">
    <source>
        <dbReference type="EMBL" id="TXJ91049.1"/>
    </source>
</evidence>
<evidence type="ECO:0000313" key="6">
    <source>
        <dbReference type="Proteomes" id="UP000266691"/>
    </source>
</evidence>
<dbReference type="InterPro" id="IPR051911">
    <property type="entry name" value="SDR_oxidoreductase"/>
</dbReference>
<dbReference type="EMBL" id="QXFI01000036">
    <property type="protein sequence ID" value="RIV42161.1"/>
    <property type="molecule type" value="Genomic_DNA"/>
</dbReference>